<dbReference type="EMBL" id="GGFM01011015">
    <property type="protein sequence ID" value="MBW31766.1"/>
    <property type="molecule type" value="Transcribed_RNA"/>
</dbReference>
<keyword evidence="1" id="KW-1133">Transmembrane helix</keyword>
<name>A0A2M3ZT78_9DIPT</name>
<protein>
    <submittedName>
        <fullName evidence="2">Putative secreted peptide</fullName>
    </submittedName>
</protein>
<proteinExistence type="predicted"/>
<reference evidence="2" key="1">
    <citation type="submission" date="2018-01" db="EMBL/GenBank/DDBJ databases">
        <title>An insight into the sialome of Amazonian anophelines.</title>
        <authorList>
            <person name="Ribeiro J.M."/>
            <person name="Scarpassa V."/>
            <person name="Calvo E."/>
        </authorList>
    </citation>
    <scope>NUCLEOTIDE SEQUENCE</scope>
    <source>
        <tissue evidence="2">Salivary glands</tissue>
    </source>
</reference>
<evidence type="ECO:0000313" key="2">
    <source>
        <dbReference type="EMBL" id="MBW31766.1"/>
    </source>
</evidence>
<feature type="transmembrane region" description="Helical" evidence="1">
    <location>
        <begin position="32"/>
        <end position="50"/>
    </location>
</feature>
<keyword evidence="1" id="KW-0812">Transmembrane</keyword>
<dbReference type="AlphaFoldDB" id="A0A2M3ZT78"/>
<accession>A0A2M3ZT78</accession>
<evidence type="ECO:0000256" key="1">
    <source>
        <dbReference type="SAM" id="Phobius"/>
    </source>
</evidence>
<sequence length="72" mass="7553">MLYPMLLAPLVTVVFPIPPLPGSTFPGLVGLVVGLLIAATGLALFPSATFTNRTDSLRMFTKLFSVFVGSVA</sequence>
<keyword evidence="1" id="KW-0472">Membrane</keyword>
<organism evidence="2">
    <name type="scientific">Anopheles braziliensis</name>
    <dbReference type="NCBI Taxonomy" id="58242"/>
    <lineage>
        <taxon>Eukaryota</taxon>
        <taxon>Metazoa</taxon>
        <taxon>Ecdysozoa</taxon>
        <taxon>Arthropoda</taxon>
        <taxon>Hexapoda</taxon>
        <taxon>Insecta</taxon>
        <taxon>Pterygota</taxon>
        <taxon>Neoptera</taxon>
        <taxon>Endopterygota</taxon>
        <taxon>Diptera</taxon>
        <taxon>Nematocera</taxon>
        <taxon>Culicoidea</taxon>
        <taxon>Culicidae</taxon>
        <taxon>Anophelinae</taxon>
        <taxon>Anopheles</taxon>
    </lineage>
</organism>